<evidence type="ECO:0000313" key="1">
    <source>
        <dbReference type="EMBL" id="UYV97956.1"/>
    </source>
</evidence>
<dbReference type="PANTHER" id="PTHR11941:SF54">
    <property type="entry name" value="ENOYL-COA HYDRATASE, MITOCHONDRIAL"/>
    <property type="match status" value="1"/>
</dbReference>
<sequence>MTDDVRIATVEIAGPGRNLLNPEVLQSIEDQLIAAANDAAVAGIILTGAGDDAFCGGLDVPAIKAGADPVPFYQGLIRVLKLLPTLPKPVAAAVNGDALAGGAGFVAAVDYVVSVPDAKIGSYEVSVGVWPIVAQVALIKRLGARAAIENIASGEPFTAERAREVGLVNALAPADRVIQATEDWLRLVARGGATVAGGRPSVYQVEEMAYGDALDAALHSITAAYAK</sequence>
<dbReference type="InterPro" id="IPR029045">
    <property type="entry name" value="ClpP/crotonase-like_dom_sf"/>
</dbReference>
<dbReference type="GO" id="GO:0006635">
    <property type="term" value="P:fatty acid beta-oxidation"/>
    <property type="evidence" value="ECO:0007669"/>
    <property type="project" value="TreeGrafter"/>
</dbReference>
<keyword evidence="2" id="KW-1185">Reference proteome</keyword>
<dbReference type="PANTHER" id="PTHR11941">
    <property type="entry name" value="ENOYL-COA HYDRATASE-RELATED"/>
    <property type="match status" value="1"/>
</dbReference>
<dbReference type="InterPro" id="IPR001753">
    <property type="entry name" value="Enoyl-CoA_hydra/iso"/>
</dbReference>
<dbReference type="GO" id="GO:0003824">
    <property type="term" value="F:catalytic activity"/>
    <property type="evidence" value="ECO:0007669"/>
    <property type="project" value="UniProtKB-ARBA"/>
</dbReference>
<dbReference type="RefSeq" id="WP_069696851.1">
    <property type="nucleotide sequence ID" value="NZ_CP043010.1"/>
</dbReference>
<organism evidence="1 2">
    <name type="scientific">Paenarthrobacter ureafaciens</name>
    <dbReference type="NCBI Taxonomy" id="37931"/>
    <lineage>
        <taxon>Bacteria</taxon>
        <taxon>Bacillati</taxon>
        <taxon>Actinomycetota</taxon>
        <taxon>Actinomycetes</taxon>
        <taxon>Micrococcales</taxon>
        <taxon>Micrococcaceae</taxon>
        <taxon>Paenarthrobacter</taxon>
    </lineage>
</organism>
<dbReference type="AlphaFoldDB" id="A0AAX3EII6"/>
<dbReference type="Proteomes" id="UP001163293">
    <property type="component" value="Chromosome"/>
</dbReference>
<dbReference type="Gene3D" id="3.90.226.10">
    <property type="entry name" value="2-enoyl-CoA Hydratase, Chain A, domain 1"/>
    <property type="match status" value="1"/>
</dbReference>
<dbReference type="SUPFAM" id="SSF52096">
    <property type="entry name" value="ClpP/crotonase"/>
    <property type="match status" value="1"/>
</dbReference>
<gene>
    <name evidence="1" type="ORF">NL394_01520</name>
</gene>
<reference evidence="1" key="1">
    <citation type="submission" date="2022-07" db="EMBL/GenBank/DDBJ databases">
        <authorList>
            <person name="Wu T."/>
        </authorList>
    </citation>
    <scope>NUCLEOTIDE SEQUENCE</scope>
    <source>
        <strain evidence="1">SD-1</strain>
    </source>
</reference>
<proteinExistence type="predicted"/>
<dbReference type="Pfam" id="PF00378">
    <property type="entry name" value="ECH_1"/>
    <property type="match status" value="1"/>
</dbReference>
<name>A0AAX3EII6_PAEUR</name>
<dbReference type="EMBL" id="CP101185">
    <property type="protein sequence ID" value="UYV97956.1"/>
    <property type="molecule type" value="Genomic_DNA"/>
</dbReference>
<dbReference type="CDD" id="cd06558">
    <property type="entry name" value="crotonase-like"/>
    <property type="match status" value="1"/>
</dbReference>
<evidence type="ECO:0000313" key="2">
    <source>
        <dbReference type="Proteomes" id="UP001163293"/>
    </source>
</evidence>
<protein>
    <submittedName>
        <fullName evidence="1">Enoyl-CoA hydratase/isomerase family protein</fullName>
    </submittedName>
</protein>
<accession>A0AAX3EII6</accession>